<evidence type="ECO:0000256" key="8">
    <source>
        <dbReference type="SAM" id="SignalP"/>
    </source>
</evidence>
<dbReference type="Pfam" id="PF03572">
    <property type="entry name" value="Peptidase_S41"/>
    <property type="match status" value="1"/>
</dbReference>
<feature type="domain" description="PDZ" evidence="9">
    <location>
        <begin position="240"/>
        <end position="311"/>
    </location>
</feature>
<dbReference type="GO" id="GO:0006508">
    <property type="term" value="P:proteolysis"/>
    <property type="evidence" value="ECO:0007669"/>
    <property type="project" value="UniProtKB-KW"/>
</dbReference>
<dbReference type="Proteomes" id="UP001221302">
    <property type="component" value="Unassembled WGS sequence"/>
</dbReference>
<feature type="compositionally biased region" description="Basic and acidic residues" evidence="7">
    <location>
        <begin position="653"/>
        <end position="662"/>
    </location>
</feature>
<gene>
    <name evidence="10" type="ORF">P0M35_11805</name>
</gene>
<name>A0AAE3TCW5_9BACT</name>
<evidence type="ECO:0000256" key="2">
    <source>
        <dbReference type="ARBA" id="ARBA00022670"/>
    </source>
</evidence>
<feature type="region of interest" description="Disordered" evidence="7">
    <location>
        <begin position="653"/>
        <end position="672"/>
    </location>
</feature>
<dbReference type="Pfam" id="PF11818">
    <property type="entry name" value="DUF3340"/>
    <property type="match status" value="1"/>
</dbReference>
<dbReference type="GO" id="GO:0007165">
    <property type="term" value="P:signal transduction"/>
    <property type="evidence" value="ECO:0007669"/>
    <property type="project" value="TreeGrafter"/>
</dbReference>
<dbReference type="SUPFAM" id="SSF52096">
    <property type="entry name" value="ClpP/crotonase"/>
    <property type="match status" value="1"/>
</dbReference>
<dbReference type="InterPro" id="IPR001478">
    <property type="entry name" value="PDZ"/>
</dbReference>
<dbReference type="SMART" id="SM00228">
    <property type="entry name" value="PDZ"/>
    <property type="match status" value="1"/>
</dbReference>
<evidence type="ECO:0000256" key="5">
    <source>
        <dbReference type="RuleBase" id="RU004404"/>
    </source>
</evidence>
<dbReference type="PANTHER" id="PTHR32060:SF22">
    <property type="entry name" value="CARBOXYL-TERMINAL-PROCESSING PEPTIDASE 3, CHLOROPLASTIC"/>
    <property type="match status" value="1"/>
</dbReference>
<dbReference type="PANTHER" id="PTHR32060">
    <property type="entry name" value="TAIL-SPECIFIC PROTEASE"/>
    <property type="match status" value="1"/>
</dbReference>
<evidence type="ECO:0000256" key="4">
    <source>
        <dbReference type="ARBA" id="ARBA00022825"/>
    </source>
</evidence>
<keyword evidence="6" id="KW-0175">Coiled coil</keyword>
<dbReference type="InterPro" id="IPR004447">
    <property type="entry name" value="Peptidase_S41A"/>
</dbReference>
<dbReference type="CDD" id="cd07560">
    <property type="entry name" value="Peptidase_S41_CPP"/>
    <property type="match status" value="1"/>
</dbReference>
<dbReference type="FunFam" id="3.90.226.10:FF:000090">
    <property type="entry name" value="Tail-specific protease"/>
    <property type="match status" value="1"/>
</dbReference>
<dbReference type="InterPro" id="IPR020992">
    <property type="entry name" value="Tail_Prtase_C"/>
</dbReference>
<keyword evidence="11" id="KW-1185">Reference proteome</keyword>
<organism evidence="10 11">
    <name type="scientific">Stygiobacter electus</name>
    <dbReference type="NCBI Taxonomy" id="3032292"/>
    <lineage>
        <taxon>Bacteria</taxon>
        <taxon>Pseudomonadati</taxon>
        <taxon>Ignavibacteriota</taxon>
        <taxon>Ignavibacteria</taxon>
        <taxon>Ignavibacteriales</taxon>
        <taxon>Melioribacteraceae</taxon>
        <taxon>Stygiobacter</taxon>
    </lineage>
</organism>
<keyword evidence="4 5" id="KW-0720">Serine protease</keyword>
<keyword evidence="3 5" id="KW-0378">Hydrolase</keyword>
<comment type="caution">
    <text evidence="10">The sequence shown here is derived from an EMBL/GenBank/DDBJ whole genome shotgun (WGS) entry which is preliminary data.</text>
</comment>
<evidence type="ECO:0000256" key="1">
    <source>
        <dbReference type="ARBA" id="ARBA00009179"/>
    </source>
</evidence>
<feature type="coiled-coil region" evidence="6">
    <location>
        <begin position="624"/>
        <end position="651"/>
    </location>
</feature>
<dbReference type="InterPro" id="IPR036034">
    <property type="entry name" value="PDZ_sf"/>
</dbReference>
<evidence type="ECO:0000256" key="6">
    <source>
        <dbReference type="SAM" id="Coils"/>
    </source>
</evidence>
<dbReference type="InterPro" id="IPR005151">
    <property type="entry name" value="Tail-specific_protease"/>
</dbReference>
<dbReference type="Gene3D" id="3.90.226.10">
    <property type="entry name" value="2-enoyl-CoA Hydratase, Chain A, domain 1"/>
    <property type="match status" value="1"/>
</dbReference>
<dbReference type="Pfam" id="PF00595">
    <property type="entry name" value="PDZ"/>
    <property type="match status" value="1"/>
</dbReference>
<dbReference type="AlphaFoldDB" id="A0AAE3TCW5"/>
<dbReference type="RefSeq" id="WP_321536609.1">
    <property type="nucleotide sequence ID" value="NZ_JARGDL010000019.1"/>
</dbReference>
<dbReference type="PROSITE" id="PS50106">
    <property type="entry name" value="PDZ"/>
    <property type="match status" value="1"/>
</dbReference>
<evidence type="ECO:0000256" key="3">
    <source>
        <dbReference type="ARBA" id="ARBA00022801"/>
    </source>
</evidence>
<protein>
    <submittedName>
        <fullName evidence="10">Carboxy terminal-processing peptidase</fullName>
        <ecNumber evidence="10">3.4.21.102</ecNumber>
    </submittedName>
</protein>
<comment type="similarity">
    <text evidence="1 5">Belongs to the peptidase S41A family.</text>
</comment>
<dbReference type="GO" id="GO:0030288">
    <property type="term" value="C:outer membrane-bounded periplasmic space"/>
    <property type="evidence" value="ECO:0007669"/>
    <property type="project" value="TreeGrafter"/>
</dbReference>
<reference evidence="10" key="1">
    <citation type="submission" date="2023-03" db="EMBL/GenBank/DDBJ databases">
        <title>Stygiobacter electus gen. nov., sp. nov., facultatively anaerobic thermotolerant bacterium of the class Ignavibacteria from a well of Yessentuki mineral water deposit.</title>
        <authorList>
            <person name="Podosokorskaya O.A."/>
            <person name="Elcheninov A.G."/>
            <person name="Petrova N.F."/>
            <person name="Zavarzina D.G."/>
            <person name="Kublanov I.V."/>
            <person name="Merkel A.Y."/>
        </authorList>
    </citation>
    <scope>NUCLEOTIDE SEQUENCE</scope>
    <source>
        <strain evidence="10">09-Me</strain>
    </source>
</reference>
<keyword evidence="8" id="KW-0732">Signal</keyword>
<dbReference type="CDD" id="cd06782">
    <property type="entry name" value="cpPDZ_CPP-like"/>
    <property type="match status" value="1"/>
</dbReference>
<sequence length="691" mass="79730">MKKLLLFFILITSFGLQAQNPELVLKKDHKIDSTKIIIPDEFYKREEQVIVQLLNFYHYKKQPLSDSLSSVVFDEYLKALDFNKSYFLKSDIEKFEPFRNKFDDFIKEGNLEIPFSIFNLFKKRVNERIEYIKASLKNEFDFTTNETYKPDREKEDWAKDENELNEIWRLRLKNEALQIILTGKDFQKAASDLVKRYQNFHKVILQYEAEDVFSIYINSFLQTIDPHTDYFSPVNSDNFNIAMKLSLEGIGAQLRQEGDYTVVASIVPGGPAAKSNLLHEEDKIIGVAQGEDGEMVDVIGWRLDDTIQLIRGKKGTIVRLQILKKEEGDNAIPREIKLVRDQIKLDEQAAKSEIINFDHEGKNFKLGVIKLPSFYTDFEGQRLNKPDYRSTTRDVKNLISKLKEEKIDGLLIDLRGNGGGSLQEAIQLTGLFIKEGPVVQVRNAQNIIEVDRDPDPTIFYEGPLGVITDRFSASASEIFSAAIQDYGRGIIIGEKTYGKGTVQNLYDLSMMIRNNERKAGQLKLTQAKFYRINGSSTQRKGVFPDVIFPSQYDEDEFGESSRPSALPWDQINTTQFSKYLDLNKVIPILQKKHEDRTKNDIEYQLIVDEINENKQARKQKEFSLNLETRKKQKEEAEAKKKKRDEEKAKLLGIKIEEKKEVENPNQNNSKTDYQLKESGRIIADFIIAKVG</sequence>
<feature type="signal peptide" evidence="8">
    <location>
        <begin position="1"/>
        <end position="18"/>
    </location>
</feature>
<evidence type="ECO:0000313" key="11">
    <source>
        <dbReference type="Proteomes" id="UP001221302"/>
    </source>
</evidence>
<dbReference type="SUPFAM" id="SSF50156">
    <property type="entry name" value="PDZ domain-like"/>
    <property type="match status" value="1"/>
</dbReference>
<dbReference type="InterPro" id="IPR029045">
    <property type="entry name" value="ClpP/crotonase-like_dom_sf"/>
</dbReference>
<dbReference type="Gene3D" id="2.30.42.10">
    <property type="match status" value="1"/>
</dbReference>
<proteinExistence type="inferred from homology"/>
<dbReference type="InterPro" id="IPR040573">
    <property type="entry name" value="TSP_N"/>
</dbReference>
<feature type="chain" id="PRO_5042131012" evidence="8">
    <location>
        <begin position="19"/>
        <end position="691"/>
    </location>
</feature>
<dbReference type="EMBL" id="JARGDL010000019">
    <property type="protein sequence ID" value="MDF1612838.1"/>
    <property type="molecule type" value="Genomic_DNA"/>
</dbReference>
<dbReference type="Pfam" id="PF17804">
    <property type="entry name" value="TSP_NTD"/>
    <property type="match status" value="1"/>
</dbReference>
<evidence type="ECO:0000256" key="7">
    <source>
        <dbReference type="SAM" id="MobiDB-lite"/>
    </source>
</evidence>
<dbReference type="NCBIfam" id="TIGR00225">
    <property type="entry name" value="prc"/>
    <property type="match status" value="1"/>
</dbReference>
<dbReference type="SMART" id="SM00245">
    <property type="entry name" value="TSPc"/>
    <property type="match status" value="1"/>
</dbReference>
<feature type="compositionally biased region" description="Polar residues" evidence="7">
    <location>
        <begin position="663"/>
        <end position="672"/>
    </location>
</feature>
<evidence type="ECO:0000313" key="10">
    <source>
        <dbReference type="EMBL" id="MDF1612838.1"/>
    </source>
</evidence>
<dbReference type="EC" id="3.4.21.102" evidence="10"/>
<keyword evidence="2 5" id="KW-0645">Protease</keyword>
<accession>A0AAE3TCW5</accession>
<evidence type="ECO:0000259" key="9">
    <source>
        <dbReference type="PROSITE" id="PS50106"/>
    </source>
</evidence>
<dbReference type="GO" id="GO:0004252">
    <property type="term" value="F:serine-type endopeptidase activity"/>
    <property type="evidence" value="ECO:0007669"/>
    <property type="project" value="UniProtKB-EC"/>
</dbReference>